<proteinExistence type="inferred from homology"/>
<evidence type="ECO:0000313" key="9">
    <source>
        <dbReference type="EnsemblMetazoa" id="XP_020907914.1"/>
    </source>
</evidence>
<keyword evidence="4 7" id="KW-1133">Transmembrane helix</keyword>
<dbReference type="InterPro" id="IPR001671">
    <property type="entry name" value="Melcrt_ACTH_rcpt"/>
</dbReference>
<dbReference type="Proteomes" id="UP000887567">
    <property type="component" value="Unplaced"/>
</dbReference>
<feature type="transmembrane region" description="Helical" evidence="7">
    <location>
        <begin position="94"/>
        <end position="116"/>
    </location>
</feature>
<dbReference type="InterPro" id="IPR000276">
    <property type="entry name" value="GPCR_Rhodpsn"/>
</dbReference>
<evidence type="ECO:0000313" key="10">
    <source>
        <dbReference type="Proteomes" id="UP000887567"/>
    </source>
</evidence>
<dbReference type="CDD" id="cd00637">
    <property type="entry name" value="7tm_classA_rhodopsin-like"/>
    <property type="match status" value="1"/>
</dbReference>
<comment type="similarity">
    <text evidence="6">Belongs to the G-protein coupled receptor 1 family.</text>
</comment>
<dbReference type="Gene3D" id="1.20.1070.10">
    <property type="entry name" value="Rhodopsin 7-helix transmembrane proteins"/>
    <property type="match status" value="1"/>
</dbReference>
<keyword evidence="3 6" id="KW-0812">Transmembrane</keyword>
<dbReference type="GeneID" id="110245960"/>
<feature type="domain" description="G-protein coupled receptors family 1 profile" evidence="8">
    <location>
        <begin position="34"/>
        <end position="276"/>
    </location>
</feature>
<keyword evidence="5 7" id="KW-0472">Membrane</keyword>
<accession>A0A913XQ50</accession>
<dbReference type="OrthoDB" id="9445642at2759"/>
<evidence type="ECO:0000256" key="2">
    <source>
        <dbReference type="ARBA" id="ARBA00022475"/>
    </source>
</evidence>
<dbReference type="SUPFAM" id="SSF81321">
    <property type="entry name" value="Family A G protein-coupled receptor-like"/>
    <property type="match status" value="1"/>
</dbReference>
<dbReference type="GO" id="GO:0005886">
    <property type="term" value="C:plasma membrane"/>
    <property type="evidence" value="ECO:0007669"/>
    <property type="project" value="UniProtKB-SubCell"/>
</dbReference>
<dbReference type="AlphaFoldDB" id="A0A913XQ50"/>
<keyword evidence="2" id="KW-1003">Cell membrane</keyword>
<keyword evidence="6" id="KW-0297">G-protein coupled receptor</keyword>
<dbReference type="SMART" id="SM01381">
    <property type="entry name" value="7TM_GPCR_Srsx"/>
    <property type="match status" value="1"/>
</dbReference>
<organism evidence="9 10">
    <name type="scientific">Exaiptasia diaphana</name>
    <name type="common">Tropical sea anemone</name>
    <name type="synonym">Aiptasia pulchella</name>
    <dbReference type="NCBI Taxonomy" id="2652724"/>
    <lineage>
        <taxon>Eukaryota</taxon>
        <taxon>Metazoa</taxon>
        <taxon>Cnidaria</taxon>
        <taxon>Anthozoa</taxon>
        <taxon>Hexacorallia</taxon>
        <taxon>Actiniaria</taxon>
        <taxon>Aiptasiidae</taxon>
        <taxon>Exaiptasia</taxon>
    </lineage>
</organism>
<protein>
    <recommendedName>
        <fullName evidence="8">G-protein coupled receptors family 1 profile domain-containing protein</fullName>
    </recommendedName>
</protein>
<dbReference type="EnsemblMetazoa" id="XM_021052255.2">
    <property type="protein sequence ID" value="XP_020907914.1"/>
    <property type="gene ID" value="LOC110245960"/>
</dbReference>
<evidence type="ECO:0000256" key="6">
    <source>
        <dbReference type="RuleBase" id="RU000688"/>
    </source>
</evidence>
<dbReference type="InterPro" id="IPR017452">
    <property type="entry name" value="GPCR_Rhodpsn_7TM"/>
</dbReference>
<dbReference type="KEGG" id="epa:110245960"/>
<feature type="transmembrane region" description="Helical" evidence="7">
    <location>
        <begin position="52"/>
        <end position="74"/>
    </location>
</feature>
<comment type="subcellular location">
    <subcellularLocation>
        <location evidence="1">Cell membrane</location>
        <topology evidence="1">Multi-pass membrane protein</topology>
    </subcellularLocation>
</comment>
<keyword evidence="6" id="KW-0807">Transducer</keyword>
<dbReference type="Pfam" id="PF00001">
    <property type="entry name" value="7tm_1"/>
    <property type="match status" value="2"/>
</dbReference>
<evidence type="ECO:0000256" key="3">
    <source>
        <dbReference type="ARBA" id="ARBA00022692"/>
    </source>
</evidence>
<feature type="transmembrane region" description="Helical" evidence="7">
    <location>
        <begin position="253"/>
        <end position="278"/>
    </location>
</feature>
<dbReference type="OMA" id="HSANIRA"/>
<name>A0A913XQ50_EXADI</name>
<dbReference type="GO" id="GO:0004977">
    <property type="term" value="F:melanocortin receptor activity"/>
    <property type="evidence" value="ECO:0007669"/>
    <property type="project" value="InterPro"/>
</dbReference>
<keyword evidence="10" id="KW-1185">Reference proteome</keyword>
<evidence type="ECO:0000259" key="8">
    <source>
        <dbReference type="PROSITE" id="PS50262"/>
    </source>
</evidence>
<feature type="transmembrane region" description="Helical" evidence="7">
    <location>
        <begin position="162"/>
        <end position="183"/>
    </location>
</feature>
<dbReference type="PROSITE" id="PS00237">
    <property type="entry name" value="G_PROTEIN_RECEP_F1_1"/>
    <property type="match status" value="1"/>
</dbReference>
<evidence type="ECO:0000256" key="7">
    <source>
        <dbReference type="SAM" id="Phobius"/>
    </source>
</evidence>
<evidence type="ECO:0000256" key="5">
    <source>
        <dbReference type="ARBA" id="ARBA00023136"/>
    </source>
</evidence>
<dbReference type="PROSITE" id="PS50262">
    <property type="entry name" value="G_PROTEIN_RECEP_F1_2"/>
    <property type="match status" value="1"/>
</dbReference>
<dbReference type="PANTHER" id="PTHR22750">
    <property type="entry name" value="G-PROTEIN COUPLED RECEPTOR"/>
    <property type="match status" value="1"/>
</dbReference>
<evidence type="ECO:0000256" key="1">
    <source>
        <dbReference type="ARBA" id="ARBA00004651"/>
    </source>
</evidence>
<reference evidence="9" key="1">
    <citation type="submission" date="2022-11" db="UniProtKB">
        <authorList>
            <consortium name="EnsemblMetazoa"/>
        </authorList>
    </citation>
    <scope>IDENTIFICATION</scope>
</reference>
<dbReference type="RefSeq" id="XP_020907914.1">
    <property type="nucleotide sequence ID" value="XM_021052255.2"/>
</dbReference>
<dbReference type="PRINTS" id="PR00237">
    <property type="entry name" value="GPCRRHODOPSN"/>
</dbReference>
<keyword evidence="6" id="KW-0675">Receptor</keyword>
<dbReference type="PRINTS" id="PR00534">
    <property type="entry name" value="MCRFAMILY"/>
</dbReference>
<feature type="transmembrane region" description="Helical" evidence="7">
    <location>
        <begin position="221"/>
        <end position="241"/>
    </location>
</feature>
<sequence length="294" mass="32829">MNNSAEPDFERLGTPYAILLISINVCTSLVACILNLLIILTFVKSPSMRTPSFFLILCLAIADFGVGSLVQPVYCIELFARMNEARELLSYAASFRLGSTWVLVASSFLTITAITIDRFLAIHLNLRYQEIVTTKRSCIVVVVIFIVSPFGIFAGLRGRFPVVKIIFASLIVILLLLNIFLMAKIFQNVSKHSANIRAQGKSVALQGSLSLSRYKKTVNTMYYIIGVFGVCYIPVASINIALNISKLKLPFPIAFYLVHVPITLMLINSALNPVIYCWRIQDMRNAVLHLFRKP</sequence>
<feature type="transmembrane region" description="Helical" evidence="7">
    <location>
        <begin position="137"/>
        <end position="156"/>
    </location>
</feature>
<evidence type="ECO:0000256" key="4">
    <source>
        <dbReference type="ARBA" id="ARBA00022989"/>
    </source>
</evidence>
<feature type="transmembrane region" description="Helical" evidence="7">
    <location>
        <begin position="16"/>
        <end position="40"/>
    </location>
</feature>